<gene>
    <name evidence="3" type="ORF">SAMN05216285_3197</name>
</gene>
<feature type="compositionally biased region" description="Basic and acidic residues" evidence="1">
    <location>
        <begin position="1"/>
        <end position="14"/>
    </location>
</feature>
<dbReference type="AlphaFoldDB" id="A0A1I0Q7J1"/>
<evidence type="ECO:0000313" key="3">
    <source>
        <dbReference type="EMBL" id="SEW22951.1"/>
    </source>
</evidence>
<reference evidence="4" key="1">
    <citation type="submission" date="2016-10" db="EMBL/GenBank/DDBJ databases">
        <authorList>
            <person name="Varghese N."/>
        </authorList>
    </citation>
    <scope>NUCLEOTIDE SEQUENCE [LARGE SCALE GENOMIC DNA]</scope>
    <source>
        <strain evidence="4">CGMCC 1.12284</strain>
    </source>
</reference>
<sequence>MKQNTNEDKRDDAVRGTYTPDQDRTLTEAVLDAIEKCKGSDLLRTDFALYEDINPDAINNLFRHDANPRTRVAFMTDDVRVELWGDGGVEIRVENRTIE</sequence>
<name>A0A1I0Q7J1_9EURY</name>
<dbReference type="Proteomes" id="UP000183275">
    <property type="component" value="Unassembled WGS sequence"/>
</dbReference>
<evidence type="ECO:0000313" key="4">
    <source>
        <dbReference type="Proteomes" id="UP000183275"/>
    </source>
</evidence>
<feature type="domain" description="Halobacterial output" evidence="2">
    <location>
        <begin position="23"/>
        <end position="92"/>
    </location>
</feature>
<protein>
    <recommendedName>
        <fullName evidence="2">Halobacterial output domain-containing protein</fullName>
    </recommendedName>
</protein>
<dbReference type="OrthoDB" id="271604at2157"/>
<evidence type="ECO:0000259" key="2">
    <source>
        <dbReference type="Pfam" id="PF18545"/>
    </source>
</evidence>
<proteinExistence type="predicted"/>
<dbReference type="EMBL" id="FOIS01000004">
    <property type="protein sequence ID" value="SEW22951.1"/>
    <property type="molecule type" value="Genomic_DNA"/>
</dbReference>
<accession>A0A1I0Q7J1</accession>
<keyword evidence="4" id="KW-1185">Reference proteome</keyword>
<evidence type="ECO:0000256" key="1">
    <source>
        <dbReference type="SAM" id="MobiDB-lite"/>
    </source>
</evidence>
<organism evidence="3 4">
    <name type="scientific">Natrinema salifodinae</name>
    <dbReference type="NCBI Taxonomy" id="1202768"/>
    <lineage>
        <taxon>Archaea</taxon>
        <taxon>Methanobacteriati</taxon>
        <taxon>Methanobacteriota</taxon>
        <taxon>Stenosarchaea group</taxon>
        <taxon>Halobacteria</taxon>
        <taxon>Halobacteriales</taxon>
        <taxon>Natrialbaceae</taxon>
        <taxon>Natrinema</taxon>
    </lineage>
</organism>
<dbReference type="STRING" id="1202768.SAMN05216285_3197"/>
<feature type="region of interest" description="Disordered" evidence="1">
    <location>
        <begin position="1"/>
        <end position="22"/>
    </location>
</feature>
<dbReference type="Pfam" id="PF18545">
    <property type="entry name" value="HalOD1"/>
    <property type="match status" value="1"/>
</dbReference>
<dbReference type="RefSeq" id="WP_049991744.1">
    <property type="nucleotide sequence ID" value="NZ_FOIS01000004.1"/>
</dbReference>
<dbReference type="InterPro" id="IPR040624">
    <property type="entry name" value="HalOD1"/>
</dbReference>